<keyword evidence="1 3" id="KW-0689">Ribosomal protein</keyword>
<evidence type="ECO:0000256" key="1">
    <source>
        <dbReference type="ARBA" id="ARBA00022980"/>
    </source>
</evidence>
<dbReference type="Proteomes" id="UP000675968">
    <property type="component" value="Unassembled WGS sequence"/>
</dbReference>
<dbReference type="InterPro" id="IPR030838">
    <property type="entry name" value="Ribosomal_eS1_arc"/>
</dbReference>
<dbReference type="HAMAP" id="MF_00359">
    <property type="entry name" value="Ribosomal_eS1"/>
    <property type="match status" value="1"/>
</dbReference>
<reference evidence="5" key="2">
    <citation type="submission" date="2021-05" db="EMBL/GenBank/DDBJ databases">
        <title>Protein family content uncovers lineage relationships and bacterial pathway maintenance mechanisms in DPANN archaea.</title>
        <authorList>
            <person name="Castelle C.J."/>
            <person name="Meheust R."/>
            <person name="Jaffe A.L."/>
            <person name="Seitz K."/>
            <person name="Gong X."/>
            <person name="Baker B.J."/>
            <person name="Banfield J.F."/>
        </authorList>
    </citation>
    <scope>NUCLEOTIDE SEQUENCE</scope>
    <source>
        <strain evidence="5">RIFCSPLOWO2_01_FULL_AR10_48_17</strain>
    </source>
</reference>
<gene>
    <name evidence="3" type="primary">rps3ae</name>
    <name evidence="5" type="ORF">J4215_06195</name>
</gene>
<comment type="caution">
    <text evidence="5">The sequence shown here is derived from an EMBL/GenBank/DDBJ whole genome shotgun (WGS) entry which is preliminary data.</text>
</comment>
<keyword evidence="2 3" id="KW-0687">Ribonucleoprotein</keyword>
<reference evidence="5" key="1">
    <citation type="submission" date="2021-03" db="EMBL/GenBank/DDBJ databases">
        <authorList>
            <person name="Jaffe A."/>
        </authorList>
    </citation>
    <scope>NUCLEOTIDE SEQUENCE</scope>
    <source>
        <strain evidence="5">RIFCSPLOWO2_01_FULL_AR10_48_17</strain>
    </source>
</reference>
<evidence type="ECO:0000256" key="4">
    <source>
        <dbReference type="SAM" id="MobiDB-lite"/>
    </source>
</evidence>
<evidence type="ECO:0000313" key="5">
    <source>
        <dbReference type="EMBL" id="MBS3062146.1"/>
    </source>
</evidence>
<sequence>MAQMIEETTKKSDEKKPERKTGGQKKRGIDKWKKKVWYSIFTPDEFEKREIAQTVAEKPEMVMGRTLTVSVAEVSKQPRMSHVALKFKVNNVQAQKAFTAVQGFSIQDSYVKRIVRRRSSKIELVHDVVTKDNLKAHVKAVTISGSKVTQTQKTAIRKIMEEELEKAAKAREFRVLVQELIFGNVASAIVKRAKKVASIKRTEISKCTLLEDQKKQ</sequence>
<dbReference type="GO" id="GO:1990904">
    <property type="term" value="C:ribonucleoprotein complex"/>
    <property type="evidence" value="ECO:0007669"/>
    <property type="project" value="UniProtKB-KW"/>
</dbReference>
<organism evidence="5 6">
    <name type="scientific">Candidatus Iainarchaeum sp</name>
    <dbReference type="NCBI Taxonomy" id="3101447"/>
    <lineage>
        <taxon>Archaea</taxon>
        <taxon>Candidatus Iainarchaeota</taxon>
        <taxon>Candidatus Iainarchaeia</taxon>
        <taxon>Candidatus Iainarchaeales</taxon>
        <taxon>Candidatus Iainarchaeaceae</taxon>
        <taxon>Candidatus Iainarchaeum</taxon>
    </lineage>
</organism>
<proteinExistence type="inferred from homology"/>
<evidence type="ECO:0000256" key="2">
    <source>
        <dbReference type="ARBA" id="ARBA00023274"/>
    </source>
</evidence>
<accession>A0A8T4LGX3</accession>
<comment type="similarity">
    <text evidence="3">Belongs to the eukaryotic ribosomal protein eS1 family.</text>
</comment>
<feature type="compositionally biased region" description="Basic and acidic residues" evidence="4">
    <location>
        <begin position="7"/>
        <end position="29"/>
    </location>
</feature>
<dbReference type="AlphaFoldDB" id="A0A8T4LGX3"/>
<feature type="region of interest" description="Disordered" evidence="4">
    <location>
        <begin position="1"/>
        <end position="29"/>
    </location>
</feature>
<dbReference type="GO" id="GO:0006412">
    <property type="term" value="P:translation"/>
    <property type="evidence" value="ECO:0007669"/>
    <property type="project" value="UniProtKB-UniRule"/>
</dbReference>
<dbReference type="InterPro" id="IPR001593">
    <property type="entry name" value="Ribosomal_eS1"/>
</dbReference>
<name>A0A8T4LGX3_9ARCH</name>
<dbReference type="GO" id="GO:0003735">
    <property type="term" value="F:structural constituent of ribosome"/>
    <property type="evidence" value="ECO:0007669"/>
    <property type="project" value="InterPro"/>
</dbReference>
<dbReference type="EMBL" id="JAGVWC010000012">
    <property type="protein sequence ID" value="MBS3062146.1"/>
    <property type="molecule type" value="Genomic_DNA"/>
</dbReference>
<protein>
    <recommendedName>
        <fullName evidence="3">Small ribosomal subunit protein eS1</fullName>
    </recommendedName>
</protein>
<dbReference type="GO" id="GO:0005840">
    <property type="term" value="C:ribosome"/>
    <property type="evidence" value="ECO:0007669"/>
    <property type="project" value="UniProtKB-KW"/>
</dbReference>
<dbReference type="Pfam" id="PF01015">
    <property type="entry name" value="Ribosomal_S3Ae"/>
    <property type="match status" value="1"/>
</dbReference>
<dbReference type="SMART" id="SM01397">
    <property type="entry name" value="Ribosomal_S3Ae"/>
    <property type="match status" value="1"/>
</dbReference>
<evidence type="ECO:0000313" key="6">
    <source>
        <dbReference type="Proteomes" id="UP000675968"/>
    </source>
</evidence>
<evidence type="ECO:0000256" key="3">
    <source>
        <dbReference type="HAMAP-Rule" id="MF_00359"/>
    </source>
</evidence>